<evidence type="ECO:0000313" key="2">
    <source>
        <dbReference type="Proteomes" id="UP001055879"/>
    </source>
</evidence>
<reference evidence="2" key="1">
    <citation type="journal article" date="2022" name="Mol. Ecol. Resour.">
        <title>The genomes of chicory, endive, great burdock and yacon provide insights into Asteraceae palaeo-polyploidization history and plant inulin production.</title>
        <authorList>
            <person name="Fan W."/>
            <person name="Wang S."/>
            <person name="Wang H."/>
            <person name="Wang A."/>
            <person name="Jiang F."/>
            <person name="Liu H."/>
            <person name="Zhao H."/>
            <person name="Xu D."/>
            <person name="Zhang Y."/>
        </authorList>
    </citation>
    <scope>NUCLEOTIDE SEQUENCE [LARGE SCALE GENOMIC DNA]</scope>
    <source>
        <strain evidence="2">cv. Niubang</strain>
    </source>
</reference>
<gene>
    <name evidence="1" type="ORF">L6452_32382</name>
</gene>
<comment type="caution">
    <text evidence="1">The sequence shown here is derived from an EMBL/GenBank/DDBJ whole genome shotgun (WGS) entry which is preliminary data.</text>
</comment>
<organism evidence="1 2">
    <name type="scientific">Arctium lappa</name>
    <name type="common">Greater burdock</name>
    <name type="synonym">Lappa major</name>
    <dbReference type="NCBI Taxonomy" id="4217"/>
    <lineage>
        <taxon>Eukaryota</taxon>
        <taxon>Viridiplantae</taxon>
        <taxon>Streptophyta</taxon>
        <taxon>Embryophyta</taxon>
        <taxon>Tracheophyta</taxon>
        <taxon>Spermatophyta</taxon>
        <taxon>Magnoliopsida</taxon>
        <taxon>eudicotyledons</taxon>
        <taxon>Gunneridae</taxon>
        <taxon>Pentapetalae</taxon>
        <taxon>asterids</taxon>
        <taxon>campanulids</taxon>
        <taxon>Asterales</taxon>
        <taxon>Asteraceae</taxon>
        <taxon>Carduoideae</taxon>
        <taxon>Cardueae</taxon>
        <taxon>Arctiinae</taxon>
        <taxon>Arctium</taxon>
    </lineage>
</organism>
<sequence length="121" mass="13233">MEDSTLPTRDMFPMNKIFVNYVVGSSKTVPTEVVEDEDVFHMDSSEAFAGNEEGDDDLNRVGDESGTKAVYLLSCVDLDEPSSIIVGMSSLALASFMVSSVFIPLRLRAPANSYNFGFLCM</sequence>
<dbReference type="Proteomes" id="UP001055879">
    <property type="component" value="Linkage Group LG11"/>
</dbReference>
<evidence type="ECO:0000313" key="1">
    <source>
        <dbReference type="EMBL" id="KAI3692565.1"/>
    </source>
</evidence>
<keyword evidence="2" id="KW-1185">Reference proteome</keyword>
<proteinExistence type="predicted"/>
<protein>
    <submittedName>
        <fullName evidence="1">Uncharacterized protein</fullName>
    </submittedName>
</protein>
<accession>A0ACB8Z5J9</accession>
<reference evidence="1 2" key="2">
    <citation type="journal article" date="2022" name="Mol. Ecol. Resour.">
        <title>The genomes of chicory, endive, great burdock and yacon provide insights into Asteraceae paleo-polyploidization history and plant inulin production.</title>
        <authorList>
            <person name="Fan W."/>
            <person name="Wang S."/>
            <person name="Wang H."/>
            <person name="Wang A."/>
            <person name="Jiang F."/>
            <person name="Liu H."/>
            <person name="Zhao H."/>
            <person name="Xu D."/>
            <person name="Zhang Y."/>
        </authorList>
    </citation>
    <scope>NUCLEOTIDE SEQUENCE [LARGE SCALE GENOMIC DNA]</scope>
    <source>
        <strain evidence="2">cv. Niubang</strain>
    </source>
</reference>
<name>A0ACB8Z5J9_ARCLA</name>
<dbReference type="EMBL" id="CM042057">
    <property type="protein sequence ID" value="KAI3692565.1"/>
    <property type="molecule type" value="Genomic_DNA"/>
</dbReference>